<proteinExistence type="predicted"/>
<accession>A0A8X6XNT6</accession>
<name>A0A8X6XNT6_9ARAC</name>
<sequence>MGGKTDDYAIDPICRNKTVPSPNLCLFPYLHCTFPPSSALSCGEVTLTERPLRCLPTFNPTTSAESPKSGSKFFNLRVTLTPSLNPKSLARSTNQRTEVLNWEQIFVSGLARK</sequence>
<reference evidence="1" key="1">
    <citation type="submission" date="2020-08" db="EMBL/GenBank/DDBJ databases">
        <title>Multicomponent nature underlies the extraordinary mechanical properties of spider dragline silk.</title>
        <authorList>
            <person name="Kono N."/>
            <person name="Nakamura H."/>
            <person name="Mori M."/>
            <person name="Yoshida Y."/>
            <person name="Ohtoshi R."/>
            <person name="Malay A.D."/>
            <person name="Moran D.A.P."/>
            <person name="Tomita M."/>
            <person name="Numata K."/>
            <person name="Arakawa K."/>
        </authorList>
    </citation>
    <scope>NUCLEOTIDE SEQUENCE</scope>
</reference>
<gene>
    <name evidence="1" type="ORF">TNIN_479221</name>
</gene>
<evidence type="ECO:0000313" key="2">
    <source>
        <dbReference type="Proteomes" id="UP000886998"/>
    </source>
</evidence>
<dbReference type="AlphaFoldDB" id="A0A8X6XNT6"/>
<dbReference type="EMBL" id="BMAV01011026">
    <property type="protein sequence ID" value="GFY56533.1"/>
    <property type="molecule type" value="Genomic_DNA"/>
</dbReference>
<dbReference type="Proteomes" id="UP000886998">
    <property type="component" value="Unassembled WGS sequence"/>
</dbReference>
<organism evidence="1 2">
    <name type="scientific">Trichonephila inaurata madagascariensis</name>
    <dbReference type="NCBI Taxonomy" id="2747483"/>
    <lineage>
        <taxon>Eukaryota</taxon>
        <taxon>Metazoa</taxon>
        <taxon>Ecdysozoa</taxon>
        <taxon>Arthropoda</taxon>
        <taxon>Chelicerata</taxon>
        <taxon>Arachnida</taxon>
        <taxon>Araneae</taxon>
        <taxon>Araneomorphae</taxon>
        <taxon>Entelegynae</taxon>
        <taxon>Araneoidea</taxon>
        <taxon>Nephilidae</taxon>
        <taxon>Trichonephila</taxon>
        <taxon>Trichonephila inaurata</taxon>
    </lineage>
</organism>
<protein>
    <submittedName>
        <fullName evidence="1">Uncharacterized protein</fullName>
    </submittedName>
</protein>
<evidence type="ECO:0000313" key="1">
    <source>
        <dbReference type="EMBL" id="GFY56533.1"/>
    </source>
</evidence>
<comment type="caution">
    <text evidence="1">The sequence shown here is derived from an EMBL/GenBank/DDBJ whole genome shotgun (WGS) entry which is preliminary data.</text>
</comment>
<keyword evidence="2" id="KW-1185">Reference proteome</keyword>